<dbReference type="Proteomes" id="UP000494363">
    <property type="component" value="Unassembled WGS sequence"/>
</dbReference>
<proteinExistence type="predicted"/>
<dbReference type="EMBL" id="CADIKH010000089">
    <property type="protein sequence ID" value="CAB3773894.1"/>
    <property type="molecule type" value="Genomic_DNA"/>
</dbReference>
<sequence>MQLRAYTIEETDLFDRGQPACGGSNNEAPYVNADNDIGGVVLSGFLQVPHAITGKRPW</sequence>
<keyword evidence="2" id="KW-1185">Reference proteome</keyword>
<accession>A0A6J5F5U8</accession>
<evidence type="ECO:0000313" key="1">
    <source>
        <dbReference type="EMBL" id="CAB3773894.1"/>
    </source>
</evidence>
<reference evidence="1 2" key="1">
    <citation type="submission" date="2020-04" db="EMBL/GenBank/DDBJ databases">
        <authorList>
            <person name="De Canck E."/>
        </authorList>
    </citation>
    <scope>NUCLEOTIDE SEQUENCE [LARGE SCALE GENOMIC DNA]</scope>
    <source>
        <strain evidence="1 2">LMG 29542</strain>
    </source>
</reference>
<evidence type="ECO:0000313" key="2">
    <source>
        <dbReference type="Proteomes" id="UP000494363"/>
    </source>
</evidence>
<dbReference type="AlphaFoldDB" id="A0A6J5F5U8"/>
<gene>
    <name evidence="1" type="ORF">LMG29542_07488</name>
</gene>
<organism evidence="1 2">
    <name type="scientific">Paraburkholderia humisilvae</name>
    <dbReference type="NCBI Taxonomy" id="627669"/>
    <lineage>
        <taxon>Bacteria</taxon>
        <taxon>Pseudomonadati</taxon>
        <taxon>Pseudomonadota</taxon>
        <taxon>Betaproteobacteria</taxon>
        <taxon>Burkholderiales</taxon>
        <taxon>Burkholderiaceae</taxon>
        <taxon>Paraburkholderia</taxon>
    </lineage>
</organism>
<protein>
    <submittedName>
        <fullName evidence="1">Uncharacterized protein</fullName>
    </submittedName>
</protein>
<name>A0A6J5F5U8_9BURK</name>